<evidence type="ECO:0000256" key="2">
    <source>
        <dbReference type="ARBA" id="ARBA00023172"/>
    </source>
</evidence>
<dbReference type="CDD" id="cd03768">
    <property type="entry name" value="SR_ResInv"/>
    <property type="match status" value="1"/>
</dbReference>
<keyword evidence="2" id="KW-0233">DNA recombination</keyword>
<dbReference type="Pfam" id="PF00239">
    <property type="entry name" value="Resolvase"/>
    <property type="match status" value="1"/>
</dbReference>
<evidence type="ECO:0000313" key="5">
    <source>
        <dbReference type="EMBL" id="VWX37611.1"/>
    </source>
</evidence>
<dbReference type="PROSITE" id="PS51736">
    <property type="entry name" value="RECOMBINASES_3"/>
    <property type="match status" value="1"/>
</dbReference>
<dbReference type="Pfam" id="PF02796">
    <property type="entry name" value="HTH_7"/>
    <property type="match status" value="1"/>
</dbReference>
<evidence type="ECO:0000256" key="1">
    <source>
        <dbReference type="ARBA" id="ARBA00023125"/>
    </source>
</evidence>
<organism evidence="5 6">
    <name type="scientific">Exiguobacterium oxidotolerans</name>
    <dbReference type="NCBI Taxonomy" id="223958"/>
    <lineage>
        <taxon>Bacteria</taxon>
        <taxon>Bacillati</taxon>
        <taxon>Bacillota</taxon>
        <taxon>Bacilli</taxon>
        <taxon>Bacillales</taxon>
        <taxon>Bacillales Family XII. Incertae Sedis</taxon>
        <taxon>Exiguobacterium</taxon>
    </lineage>
</organism>
<dbReference type="EMBL" id="CABWKQ010000027">
    <property type="protein sequence ID" value="VWX37611.1"/>
    <property type="molecule type" value="Genomic_DNA"/>
</dbReference>
<proteinExistence type="predicted"/>
<accession>A0A653IEV5</accession>
<keyword evidence="6" id="KW-1185">Reference proteome</keyword>
<dbReference type="PANTHER" id="PTHR30461:SF2">
    <property type="entry name" value="SERINE RECOMBINASE PINE-RELATED"/>
    <property type="match status" value="1"/>
</dbReference>
<protein>
    <submittedName>
        <fullName evidence="5">Resolvase</fullName>
    </submittedName>
</protein>
<dbReference type="GO" id="GO:0003677">
    <property type="term" value="F:DNA binding"/>
    <property type="evidence" value="ECO:0007669"/>
    <property type="project" value="UniProtKB-KW"/>
</dbReference>
<keyword evidence="1" id="KW-0238">DNA-binding</keyword>
<evidence type="ECO:0000259" key="4">
    <source>
        <dbReference type="PROSITE" id="PS51736"/>
    </source>
</evidence>
<dbReference type="PANTHER" id="PTHR30461">
    <property type="entry name" value="DNA-INVERTASE FROM LAMBDOID PROPHAGE"/>
    <property type="match status" value="1"/>
</dbReference>
<evidence type="ECO:0000256" key="3">
    <source>
        <dbReference type="SAM" id="MobiDB-lite"/>
    </source>
</evidence>
<dbReference type="AlphaFoldDB" id="A0A653IEV5"/>
<dbReference type="InterPro" id="IPR036162">
    <property type="entry name" value="Resolvase-like_N_sf"/>
</dbReference>
<feature type="domain" description="Resolvase/invertase-type recombinase catalytic" evidence="4">
    <location>
        <begin position="1"/>
        <end position="133"/>
    </location>
</feature>
<dbReference type="SUPFAM" id="SSF53041">
    <property type="entry name" value="Resolvase-like"/>
    <property type="match status" value="1"/>
</dbReference>
<dbReference type="GO" id="GO:0000150">
    <property type="term" value="F:DNA strand exchange activity"/>
    <property type="evidence" value="ECO:0007669"/>
    <property type="project" value="InterPro"/>
</dbReference>
<dbReference type="InterPro" id="IPR050639">
    <property type="entry name" value="SSR_resolvase"/>
</dbReference>
<dbReference type="Gene3D" id="3.40.50.1390">
    <property type="entry name" value="Resolvase, N-terminal catalytic domain"/>
    <property type="match status" value="1"/>
</dbReference>
<sequence>MIISYMRPFYEDPECILQMEAVQAFKPERQVIEEHASSKRREALEQLIALLATGDVVVVSQLYVLADSSRHLIELLEQIEQKQAYLVTIREQIDTREPLTHSFRELVEHLVSLQSDVVSMTTRQGLTKAKADGKQTGRPRKADANVKRAIEMYQSKQYNLAEIRQETGISKSTLYRYLEQ</sequence>
<name>A0A653IEV5_9BACL</name>
<dbReference type="Proteomes" id="UP000439752">
    <property type="component" value="Unassembled WGS sequence"/>
</dbReference>
<feature type="region of interest" description="Disordered" evidence="3">
    <location>
        <begin position="124"/>
        <end position="143"/>
    </location>
</feature>
<dbReference type="SMART" id="SM00857">
    <property type="entry name" value="Resolvase"/>
    <property type="match status" value="1"/>
</dbReference>
<gene>
    <name evidence="5" type="ORF">EXIGUO9Y_330035</name>
</gene>
<dbReference type="InterPro" id="IPR006119">
    <property type="entry name" value="Resolv_N"/>
</dbReference>
<dbReference type="RefSeq" id="WP_159173597.1">
    <property type="nucleotide sequence ID" value="NZ_LR732312.1"/>
</dbReference>
<evidence type="ECO:0000313" key="6">
    <source>
        <dbReference type="Proteomes" id="UP000439752"/>
    </source>
</evidence>
<feature type="compositionally biased region" description="Basic and acidic residues" evidence="3">
    <location>
        <begin position="129"/>
        <end position="143"/>
    </location>
</feature>
<dbReference type="InterPro" id="IPR006120">
    <property type="entry name" value="Resolvase_HTH_dom"/>
</dbReference>
<dbReference type="Gene3D" id="1.10.10.60">
    <property type="entry name" value="Homeodomain-like"/>
    <property type="match status" value="1"/>
</dbReference>
<reference evidence="5 6" key="1">
    <citation type="submission" date="2019-10" db="EMBL/GenBank/DDBJ databases">
        <authorList>
            <person name="Karimi E."/>
        </authorList>
    </citation>
    <scope>NUCLEOTIDE SEQUENCE [LARGE SCALE GENOMIC DNA]</scope>
    <source>
        <strain evidence="5">Exiguobacterium sp. 9Y</strain>
    </source>
</reference>